<dbReference type="AlphaFoldDB" id="A0A345UAN9"/>
<dbReference type="InterPro" id="IPR010778">
    <property type="entry name" value="DUF1368"/>
</dbReference>
<proteinExistence type="predicted"/>
<name>A0A345UAN9_9FLOR</name>
<dbReference type="Pfam" id="PF07112">
    <property type="entry name" value="DUF1368"/>
    <property type="match status" value="1"/>
</dbReference>
<accession>A0A345UAN9</accession>
<sequence>MKECFTKIFFDTSRLVISDQNSPRKMVLRENKQVSSDLQIIEKMWLNEDALCMAKNAQKLKNIILKSDLSKVFILLTNELNPENRYKSDSEADWSFCLLLLSFMDINQLNKVKVIEYLVLYCRAPRDKLFNERYRLTTIVNALKYAEKYGLIGSQLTKSKKKIMSAEINQIKKSLSILVNTIEKSAVVKICNAMKIFHLGRSVNNLQIVSDQEGNYLKATIPTNLNQTDFAYYMEILYRYKQQLQYAYKTYGYASINMSTILLNLGKNTSGSSYKDLYKSLSKLAAVTLEYDKKINSDTMRHKRVESLLDIDLYYSNERNNCMQLFWL</sequence>
<gene>
    <name evidence="1" type="primary">orf328</name>
</gene>
<reference evidence="1" key="1">
    <citation type="submission" date="2018-05" db="EMBL/GenBank/DDBJ databases">
        <title>Organellar genomes of Gracilariaceae.</title>
        <authorList>
            <person name="Iha C."/>
            <person name="Oliveira M.C."/>
        </authorList>
    </citation>
    <scope>NUCLEOTIDE SEQUENCE</scope>
</reference>
<dbReference type="GeneID" id="37624204"/>
<protein>
    <submittedName>
        <fullName evidence="1">Uncharacterized protein</fullName>
    </submittedName>
</protein>
<organism evidence="1">
    <name type="scientific">Melanthalia intermedia</name>
    <dbReference type="NCBI Taxonomy" id="172989"/>
    <lineage>
        <taxon>Eukaryota</taxon>
        <taxon>Rhodophyta</taxon>
        <taxon>Florideophyceae</taxon>
        <taxon>Rhodymeniophycidae</taxon>
        <taxon>Gracilariales</taxon>
        <taxon>Gracilariaceae</taxon>
        <taxon>Melanthalia</taxon>
    </lineage>
</organism>
<dbReference type="RefSeq" id="YP_009511648.1">
    <property type="nucleotide sequence ID" value="NC_039145.1"/>
</dbReference>
<dbReference type="EMBL" id="MH396016">
    <property type="protein sequence ID" value="AXI97525.1"/>
    <property type="molecule type" value="Genomic_DNA"/>
</dbReference>
<evidence type="ECO:0000313" key="1">
    <source>
        <dbReference type="EMBL" id="AXI97525.1"/>
    </source>
</evidence>
<keyword evidence="1" id="KW-0934">Plastid</keyword>
<keyword evidence="1" id="KW-0150">Chloroplast</keyword>
<geneLocation type="chloroplast" evidence="1"/>